<gene>
    <name evidence="2" type="ORF">QN277_006885</name>
</gene>
<reference evidence="2" key="1">
    <citation type="submission" date="2023-10" db="EMBL/GenBank/DDBJ databases">
        <title>Chromosome-level genome of the transformable northern wattle, Acacia crassicarpa.</title>
        <authorList>
            <person name="Massaro I."/>
            <person name="Sinha N.R."/>
            <person name="Poethig S."/>
            <person name="Leichty A.R."/>
        </authorList>
    </citation>
    <scope>NUCLEOTIDE SEQUENCE</scope>
    <source>
        <strain evidence="2">Acra3RX</strain>
        <tissue evidence="2">Leaf</tissue>
    </source>
</reference>
<feature type="compositionally biased region" description="Basic and acidic residues" evidence="1">
    <location>
        <begin position="176"/>
        <end position="188"/>
    </location>
</feature>
<comment type="caution">
    <text evidence="2">The sequence shown here is derived from an EMBL/GenBank/DDBJ whole genome shotgun (WGS) entry which is preliminary data.</text>
</comment>
<keyword evidence="3" id="KW-1185">Reference proteome</keyword>
<sequence length="242" mass="28114">MYNTWTIARFVRWRVRDWASCFLTLDDEPASLPRMDNRVNHVYDNRLSRASKKKETKNNRREKDKNEASVGHNTVDDDSSWSNFADEDYIVFCFREDGAFDVIRDGKCVKSQPPIGIDGSSRNSRPVNRKLNYGEDEEQVSKQNTHDDRPNVNQYPSSSYNKQDEESDIISMSRQQKSDNIRKVEDRAVVSSGSRDSNQSEGSTGSFAFPVLGWEWMGSPVQLPRSESKHKFRFLRFQCCRF</sequence>
<dbReference type="Proteomes" id="UP001293593">
    <property type="component" value="Unassembled WGS sequence"/>
</dbReference>
<proteinExistence type="predicted"/>
<dbReference type="InterPro" id="IPR040378">
    <property type="entry name" value="BASL"/>
</dbReference>
<dbReference type="GO" id="GO:0009786">
    <property type="term" value="P:regulation of asymmetric cell division"/>
    <property type="evidence" value="ECO:0007669"/>
    <property type="project" value="InterPro"/>
</dbReference>
<feature type="region of interest" description="Disordered" evidence="1">
    <location>
        <begin position="111"/>
        <end position="204"/>
    </location>
</feature>
<organism evidence="2 3">
    <name type="scientific">Acacia crassicarpa</name>
    <name type="common">northern wattle</name>
    <dbReference type="NCBI Taxonomy" id="499986"/>
    <lineage>
        <taxon>Eukaryota</taxon>
        <taxon>Viridiplantae</taxon>
        <taxon>Streptophyta</taxon>
        <taxon>Embryophyta</taxon>
        <taxon>Tracheophyta</taxon>
        <taxon>Spermatophyta</taxon>
        <taxon>Magnoliopsida</taxon>
        <taxon>eudicotyledons</taxon>
        <taxon>Gunneridae</taxon>
        <taxon>Pentapetalae</taxon>
        <taxon>rosids</taxon>
        <taxon>fabids</taxon>
        <taxon>Fabales</taxon>
        <taxon>Fabaceae</taxon>
        <taxon>Caesalpinioideae</taxon>
        <taxon>mimosoid clade</taxon>
        <taxon>Acacieae</taxon>
        <taxon>Acacia</taxon>
    </lineage>
</organism>
<dbReference type="EMBL" id="JAWXYG010000012">
    <property type="protein sequence ID" value="KAK4257276.1"/>
    <property type="molecule type" value="Genomic_DNA"/>
</dbReference>
<accession>A0AAE1MER5</accession>
<evidence type="ECO:0000313" key="3">
    <source>
        <dbReference type="Proteomes" id="UP001293593"/>
    </source>
</evidence>
<name>A0AAE1MER5_9FABA</name>
<dbReference type="AlphaFoldDB" id="A0AAE1MER5"/>
<dbReference type="PANTHER" id="PTHR33914">
    <property type="entry name" value="18S PRE-RIBOSOMAL ASSEMBLY PROTEIN GAR2-LIKE PROTEIN"/>
    <property type="match status" value="1"/>
</dbReference>
<feature type="compositionally biased region" description="Polar residues" evidence="1">
    <location>
        <begin position="151"/>
        <end position="161"/>
    </location>
</feature>
<evidence type="ECO:0000256" key="1">
    <source>
        <dbReference type="SAM" id="MobiDB-lite"/>
    </source>
</evidence>
<feature type="compositionally biased region" description="Basic and acidic residues" evidence="1">
    <location>
        <begin position="56"/>
        <end position="67"/>
    </location>
</feature>
<feature type="region of interest" description="Disordered" evidence="1">
    <location>
        <begin position="44"/>
        <end position="77"/>
    </location>
</feature>
<feature type="compositionally biased region" description="Polar residues" evidence="1">
    <location>
        <begin position="191"/>
        <end position="204"/>
    </location>
</feature>
<evidence type="ECO:0008006" key="4">
    <source>
        <dbReference type="Google" id="ProtNLM"/>
    </source>
</evidence>
<evidence type="ECO:0000313" key="2">
    <source>
        <dbReference type="EMBL" id="KAK4257276.1"/>
    </source>
</evidence>
<dbReference type="PANTHER" id="PTHR33914:SF3">
    <property type="entry name" value="PROTEIN BREAKING OF ASYMMETRY IN THE STOMATAL LINEAGE"/>
    <property type="match status" value="1"/>
</dbReference>
<protein>
    <recommendedName>
        <fullName evidence="4">Protein BREAKING OF ASYMMETRY IN THE STOMATAL LINEAGE</fullName>
    </recommendedName>
</protein>